<comment type="caution">
    <text evidence="1">The sequence shown here is derived from an EMBL/GenBank/DDBJ whole genome shotgun (WGS) entry which is preliminary data.</text>
</comment>
<name>A0ABU7SZJ9_9LACO</name>
<dbReference type="RefSeq" id="WP_331243721.1">
    <property type="nucleotide sequence ID" value="NZ_JAQSGJ010000019.1"/>
</dbReference>
<evidence type="ECO:0000313" key="1">
    <source>
        <dbReference type="EMBL" id="MEE6715774.1"/>
    </source>
</evidence>
<dbReference type="Pfam" id="PF10076">
    <property type="entry name" value="Phage_Mu_Gp48"/>
    <property type="match status" value="1"/>
</dbReference>
<reference evidence="1 2" key="1">
    <citation type="submission" date="2023-02" db="EMBL/GenBank/DDBJ databases">
        <title>The predominant lactic acid bacteria and yeasts involved in the spontaneous fermentation of millet during the production of the traditional porridge Hausa koko in Ghana.</title>
        <authorList>
            <person name="Atter A."/>
            <person name="Diaz M."/>
        </authorList>
    </citation>
    <scope>NUCLEOTIDE SEQUENCE [LARGE SCALE GENOMIC DNA]</scope>
    <source>
        <strain evidence="1 2">FI11640</strain>
    </source>
</reference>
<accession>A0ABU7SZJ9</accession>
<keyword evidence="2" id="KW-1185">Reference proteome</keyword>
<dbReference type="Proteomes" id="UP001330016">
    <property type="component" value="Unassembled WGS sequence"/>
</dbReference>
<proteinExistence type="predicted"/>
<dbReference type="EMBL" id="JAQSGK010000019">
    <property type="protein sequence ID" value="MEE6715774.1"/>
    <property type="molecule type" value="Genomic_DNA"/>
</dbReference>
<protein>
    <submittedName>
        <fullName evidence="1">DUF2313 domain-containing protein</fullName>
    </submittedName>
</protein>
<gene>
    <name evidence="1" type="ORF">PS435_07880</name>
</gene>
<sequence>MTELIRLESLLPDYYDDVLDMHQLMRSEQPQLDELYATVNRTGRNQSIMLADVDGISVYEDMLGITPLPGADLETRRYDVLLHLLPPRPITIKYLRELLKLMGFAEATVQVDGPAFRIFVLTDSLSKSLTQRLFGMLNQYVPVNLTLSHMVQTDPMGVYIGQSTRTRSSVVVPWDKKFKHWASRGLYTAQVATKRGVRYIGPAAFKQ</sequence>
<dbReference type="InterPro" id="IPR018755">
    <property type="entry name" value="Phage_Mu_Gp48"/>
</dbReference>
<organism evidence="1 2">
    <name type="scientific">Schleiferilactobacillus harbinensis</name>
    <dbReference type="NCBI Taxonomy" id="304207"/>
    <lineage>
        <taxon>Bacteria</taxon>
        <taxon>Bacillati</taxon>
        <taxon>Bacillota</taxon>
        <taxon>Bacilli</taxon>
        <taxon>Lactobacillales</taxon>
        <taxon>Lactobacillaceae</taxon>
        <taxon>Schleiferilactobacillus</taxon>
    </lineage>
</organism>
<evidence type="ECO:0000313" key="2">
    <source>
        <dbReference type="Proteomes" id="UP001330016"/>
    </source>
</evidence>